<protein>
    <recommendedName>
        <fullName evidence="3">N-terminal Ras-GEF domain-containing protein</fullName>
    </recommendedName>
</protein>
<dbReference type="InterPro" id="IPR018490">
    <property type="entry name" value="cNMP-bd_dom_sf"/>
</dbReference>
<keyword evidence="5" id="KW-1185">Reference proteome</keyword>
<name>A0ABD2QCW9_9PLAT</name>
<dbReference type="CDD" id="cd00038">
    <property type="entry name" value="CAP_ED"/>
    <property type="match status" value="1"/>
</dbReference>
<dbReference type="InterPro" id="IPR023578">
    <property type="entry name" value="Ras_GEF_dom_sf"/>
</dbReference>
<dbReference type="Gene3D" id="2.60.120.10">
    <property type="entry name" value="Jelly Rolls"/>
    <property type="match status" value="1"/>
</dbReference>
<dbReference type="EMBL" id="JBJKFK010000431">
    <property type="protein sequence ID" value="KAL3317097.1"/>
    <property type="molecule type" value="Genomic_DNA"/>
</dbReference>
<evidence type="ECO:0000256" key="1">
    <source>
        <dbReference type="PROSITE-ProRule" id="PRU00135"/>
    </source>
</evidence>
<sequence>MGPVQTSRGHQHSLLQSISCYAKYRKINAEEFVFRRGDFVDQWFILLSGSVIIDTEIYFENSCFGLRSQSSHFRVSDCIALEESQVMIIDYPREPSIAPNSLVPKPGSDHRYSLSSTSTEEKPIHCLVAPETHSSSSSSLDINQLKKDQDSEPLEMDLPEEGIKDTVLDILRRETRSTEDVQFLFDQLHNLPALASLTQATALRTTQCAELEGSKPALIYEQLEPDSEESKIVTQGTPAKLLEFLIEDHTTADPTYVEDFLLTQRIFIDSPHAIAARILNWLKSLPLDVDKSVELCAVH</sequence>
<dbReference type="SUPFAM" id="SSF51206">
    <property type="entry name" value="cAMP-binding domain-like"/>
    <property type="match status" value="1"/>
</dbReference>
<dbReference type="InterPro" id="IPR014710">
    <property type="entry name" value="RmlC-like_jellyroll"/>
</dbReference>
<dbReference type="GO" id="GO:0005085">
    <property type="term" value="F:guanyl-nucleotide exchange factor activity"/>
    <property type="evidence" value="ECO:0007669"/>
    <property type="project" value="UniProtKB-KW"/>
</dbReference>
<organism evidence="4 5">
    <name type="scientific">Cichlidogyrus casuarinus</name>
    <dbReference type="NCBI Taxonomy" id="1844966"/>
    <lineage>
        <taxon>Eukaryota</taxon>
        <taxon>Metazoa</taxon>
        <taxon>Spiralia</taxon>
        <taxon>Lophotrochozoa</taxon>
        <taxon>Platyhelminthes</taxon>
        <taxon>Monogenea</taxon>
        <taxon>Monopisthocotylea</taxon>
        <taxon>Dactylogyridea</taxon>
        <taxon>Ancyrocephalidae</taxon>
        <taxon>Cichlidogyrus</taxon>
    </lineage>
</organism>
<evidence type="ECO:0000313" key="4">
    <source>
        <dbReference type="EMBL" id="KAL3317097.1"/>
    </source>
</evidence>
<accession>A0ABD2QCW9</accession>
<gene>
    <name evidence="4" type="ORF">Ciccas_004258</name>
</gene>
<dbReference type="SUPFAM" id="SSF48366">
    <property type="entry name" value="Ras GEF"/>
    <property type="match status" value="1"/>
</dbReference>
<feature type="region of interest" description="Disordered" evidence="2">
    <location>
        <begin position="99"/>
        <end position="118"/>
    </location>
</feature>
<proteinExistence type="predicted"/>
<dbReference type="InterPro" id="IPR000595">
    <property type="entry name" value="cNMP-bd_dom"/>
</dbReference>
<evidence type="ECO:0000259" key="3">
    <source>
        <dbReference type="PROSITE" id="PS50212"/>
    </source>
</evidence>
<feature type="domain" description="N-terminal Ras-GEF" evidence="3">
    <location>
        <begin position="229"/>
        <end position="299"/>
    </location>
</feature>
<evidence type="ECO:0000256" key="2">
    <source>
        <dbReference type="SAM" id="MobiDB-lite"/>
    </source>
</evidence>
<comment type="caution">
    <text evidence="4">The sequence shown here is derived from an EMBL/GenBank/DDBJ whole genome shotgun (WGS) entry which is preliminary data.</text>
</comment>
<reference evidence="4 5" key="1">
    <citation type="submission" date="2024-11" db="EMBL/GenBank/DDBJ databases">
        <title>Adaptive evolution of stress response genes in parasites aligns with host niche diversity.</title>
        <authorList>
            <person name="Hahn C."/>
            <person name="Resl P."/>
        </authorList>
    </citation>
    <scope>NUCLEOTIDE SEQUENCE [LARGE SCALE GENOMIC DNA]</scope>
    <source>
        <strain evidence="4">EGGRZ-B1_66</strain>
        <tissue evidence="4">Body</tissue>
    </source>
</reference>
<dbReference type="InterPro" id="IPR000651">
    <property type="entry name" value="Ras-like_Gua-exchang_fac_N"/>
</dbReference>
<evidence type="ECO:0000313" key="5">
    <source>
        <dbReference type="Proteomes" id="UP001626550"/>
    </source>
</evidence>
<dbReference type="PROSITE" id="PS50212">
    <property type="entry name" value="RASGEF_NTER"/>
    <property type="match status" value="1"/>
</dbReference>
<dbReference type="Proteomes" id="UP001626550">
    <property type="component" value="Unassembled WGS sequence"/>
</dbReference>
<dbReference type="Gene3D" id="1.20.870.10">
    <property type="entry name" value="Son of sevenless (SoS) protein Chain: S domain 1"/>
    <property type="match status" value="1"/>
</dbReference>
<keyword evidence="1" id="KW-0344">Guanine-nucleotide releasing factor</keyword>
<dbReference type="AlphaFoldDB" id="A0ABD2QCW9"/>